<dbReference type="InterPro" id="IPR020080">
    <property type="entry name" value="OM_adhesin/peptidase_omptin"/>
</dbReference>
<protein>
    <submittedName>
        <fullName evidence="3">Outer membrane protease</fullName>
    </submittedName>
</protein>
<dbReference type="GO" id="GO:0009279">
    <property type="term" value="C:cell outer membrane"/>
    <property type="evidence" value="ECO:0007669"/>
    <property type="project" value="InterPro"/>
</dbReference>
<feature type="active site" evidence="1">
    <location>
        <position position="226"/>
    </location>
</feature>
<feature type="active site" evidence="1">
    <location>
        <position position="228"/>
    </location>
</feature>
<keyword evidence="3" id="KW-0645">Protease</keyword>
<accession>A0A176WWB9</accession>
<keyword evidence="3" id="KW-0378">Hydrolase</keyword>
<sequence>MPFSRYSLPLSVALAVSIIAPALAEPGNVTASLDAGVLNIKATETFYNGSHKNSQLDWKTTNAMALRGSLGLELAPDWRVKTEGRIGFSGDGYMTDYDWLYPYYRDTSKEGWSDRSQHGDTRLDHYLTGSIELNRTLLEDPLQHLSAGIGFRYTDVQWSSYGGSYIYSWRGFRNYVGDFGNGEKAITYRQQIPIFYGNLTGGRKFGNWSLNAGVEGGAMVYAKATDDHWMRSIRFADKFDIGGMFGAKAGIAYDLTENASIYLDGAYEYTSFGRGDKTATSFGGGSSTVYDNAGGGDMQSLFVSAGVKGRF</sequence>
<dbReference type="Gene3D" id="2.40.128.90">
    <property type="entry name" value="OMPT-like"/>
    <property type="match status" value="1"/>
</dbReference>
<evidence type="ECO:0000256" key="1">
    <source>
        <dbReference type="PIRSR" id="PIRSR001522-1"/>
    </source>
</evidence>
<proteinExistence type="predicted"/>
<gene>
    <name evidence="3" type="ORF">A7J57_08945</name>
</gene>
<dbReference type="PRINTS" id="PR00482">
    <property type="entry name" value="OMPTIN"/>
</dbReference>
<dbReference type="Pfam" id="PF01278">
    <property type="entry name" value="Omptin"/>
    <property type="match status" value="1"/>
</dbReference>
<feature type="active site" evidence="1">
    <location>
        <position position="98"/>
    </location>
</feature>
<reference evidence="3 4" key="1">
    <citation type="submission" date="2016-05" db="EMBL/GenBank/DDBJ databases">
        <authorList>
            <person name="Lavstsen T."/>
            <person name="Jespersen J.S."/>
        </authorList>
    </citation>
    <scope>NUCLEOTIDE SEQUENCE [LARGE SCALE GENOMIC DNA]</scope>
    <source>
        <strain evidence="3 4">KCJ1736</strain>
    </source>
</reference>
<keyword evidence="2" id="KW-0732">Signal</keyword>
<feature type="active site" evidence="1">
    <location>
        <position position="96"/>
    </location>
</feature>
<evidence type="ECO:0000256" key="2">
    <source>
        <dbReference type="SAM" id="SignalP"/>
    </source>
</evidence>
<dbReference type="SUPFAM" id="SSF69917">
    <property type="entry name" value="OMPT-like"/>
    <property type="match status" value="1"/>
</dbReference>
<evidence type="ECO:0000313" key="3">
    <source>
        <dbReference type="EMBL" id="OAE37693.1"/>
    </source>
</evidence>
<dbReference type="GO" id="GO:0004190">
    <property type="term" value="F:aspartic-type endopeptidase activity"/>
    <property type="evidence" value="ECO:0007669"/>
    <property type="project" value="InterPro"/>
</dbReference>
<feature type="chain" id="PRO_5008052804" evidence="2">
    <location>
        <begin position="25"/>
        <end position="311"/>
    </location>
</feature>
<feature type="signal peptide" evidence="2">
    <location>
        <begin position="1"/>
        <end position="24"/>
    </location>
</feature>
<dbReference type="GO" id="GO:0006508">
    <property type="term" value="P:proteolysis"/>
    <property type="evidence" value="ECO:0007669"/>
    <property type="project" value="UniProtKB-KW"/>
</dbReference>
<dbReference type="InterPro" id="IPR000036">
    <property type="entry name" value="Peptidase_A26_omptin"/>
</dbReference>
<evidence type="ECO:0000313" key="4">
    <source>
        <dbReference type="Proteomes" id="UP000077098"/>
    </source>
</evidence>
<dbReference type="Proteomes" id="UP000077098">
    <property type="component" value="Unassembled WGS sequence"/>
</dbReference>
<dbReference type="EMBL" id="LXPS01000039">
    <property type="protein sequence ID" value="OAE37693.1"/>
    <property type="molecule type" value="Genomic_DNA"/>
</dbReference>
<dbReference type="AlphaFoldDB" id="A0A176WWB9"/>
<dbReference type="PIRSF" id="PIRSF001522">
    <property type="entry name" value="Peptidase_A26"/>
    <property type="match status" value="1"/>
</dbReference>
<comment type="caution">
    <text evidence="3">The sequence shown here is derived from an EMBL/GenBank/DDBJ whole genome shotgun (WGS) entry which is preliminary data.</text>
</comment>
<name>A0A176WWB9_AGRTU</name>
<dbReference type="InterPro" id="IPR053724">
    <property type="entry name" value="OMP_A26_sf"/>
</dbReference>
<organism evidence="3 4">
    <name type="scientific">Agrobacterium tumefaciens</name>
    <dbReference type="NCBI Taxonomy" id="358"/>
    <lineage>
        <taxon>Bacteria</taxon>
        <taxon>Pseudomonadati</taxon>
        <taxon>Pseudomonadota</taxon>
        <taxon>Alphaproteobacteria</taxon>
        <taxon>Hyphomicrobiales</taxon>
        <taxon>Rhizobiaceae</taxon>
        <taxon>Rhizobium/Agrobacterium group</taxon>
        <taxon>Agrobacterium</taxon>
        <taxon>Agrobacterium tumefaciens complex</taxon>
    </lineage>
</organism>
<dbReference type="RefSeq" id="WP_063951374.1">
    <property type="nucleotide sequence ID" value="NZ_LXPS01000039.1"/>
</dbReference>